<name>A0A5A9XT60_9BACT</name>
<dbReference type="Pfam" id="PF13091">
    <property type="entry name" value="PLDc_2"/>
    <property type="match status" value="1"/>
</dbReference>
<dbReference type="EMBL" id="SRSD01000001">
    <property type="protein sequence ID" value="KAA0895458.1"/>
    <property type="molecule type" value="Genomic_DNA"/>
</dbReference>
<dbReference type="Gene3D" id="3.30.870.10">
    <property type="entry name" value="Endonuclease Chain A"/>
    <property type="match status" value="1"/>
</dbReference>
<dbReference type="CDD" id="cd09132">
    <property type="entry name" value="PLDc_unchar4"/>
    <property type="match status" value="1"/>
</dbReference>
<dbReference type="OrthoDB" id="5520578at2"/>
<dbReference type="SUPFAM" id="SSF56024">
    <property type="entry name" value="Phospholipase D/nuclease"/>
    <property type="match status" value="1"/>
</dbReference>
<evidence type="ECO:0000259" key="1">
    <source>
        <dbReference type="PROSITE" id="PS50035"/>
    </source>
</evidence>
<dbReference type="NCBIfam" id="NF038319">
    <property type="entry name" value="DISARM_DrmC_I"/>
    <property type="match status" value="1"/>
</dbReference>
<dbReference type="Proteomes" id="UP000324298">
    <property type="component" value="Unassembled WGS sequence"/>
</dbReference>
<dbReference type="RefSeq" id="WP_149306037.1">
    <property type="nucleotide sequence ID" value="NZ_SRSD01000001.1"/>
</dbReference>
<accession>A0A5A9XT60</accession>
<evidence type="ECO:0000313" key="2">
    <source>
        <dbReference type="EMBL" id="KAA0895458.1"/>
    </source>
</evidence>
<dbReference type="GO" id="GO:0006793">
    <property type="term" value="P:phosphorus metabolic process"/>
    <property type="evidence" value="ECO:0007669"/>
    <property type="project" value="UniProtKB-ARBA"/>
</dbReference>
<comment type="caution">
    <text evidence="2">The sequence shown here is derived from an EMBL/GenBank/DDBJ whole genome shotgun (WGS) entry which is preliminary data.</text>
</comment>
<dbReference type="InterPro" id="IPR047955">
    <property type="entry name" value="DrmC-like"/>
</dbReference>
<dbReference type="PROSITE" id="PS50035">
    <property type="entry name" value="PLD"/>
    <property type="match status" value="1"/>
</dbReference>
<dbReference type="InterPro" id="IPR025202">
    <property type="entry name" value="PLD-like_dom"/>
</dbReference>
<feature type="domain" description="PLD phosphodiesterase" evidence="1">
    <location>
        <begin position="200"/>
        <end position="227"/>
    </location>
</feature>
<gene>
    <name evidence="2" type="ORF">ET418_02760</name>
</gene>
<dbReference type="GO" id="GO:0003824">
    <property type="term" value="F:catalytic activity"/>
    <property type="evidence" value="ECO:0007669"/>
    <property type="project" value="InterPro"/>
</dbReference>
<evidence type="ECO:0000313" key="3">
    <source>
        <dbReference type="Proteomes" id="UP000324298"/>
    </source>
</evidence>
<proteinExistence type="predicted"/>
<keyword evidence="3" id="KW-1185">Reference proteome</keyword>
<dbReference type="InterPro" id="IPR001736">
    <property type="entry name" value="PLipase_D/transphosphatidylase"/>
</dbReference>
<sequence length="265" mass="29326">MRLNLDALHALSTANLRALATSFRDGQLAMGLTAASINQLLCGCDVDVLSCLETLVSNGMGAPQCALLLDAITNERERAPDLARLFEPVLSGPDVPGVPTGDTAAAMQMLVQEARKEVLLVGYAVYNGERLFEPLALRMRENPELKVTFCLNIARRFGDTSLDSEVVNRYALDFHQKHWPWPELPELYYDPRALSESSEHRASLHAKCVVVDHRAALITSANFTDAAQYRNIEMGLLVRHSPLAERVADYFEGLRLSGHLLRCPL</sequence>
<organism evidence="2 3">
    <name type="scientific">Oryzomonas rubra</name>
    <dbReference type="NCBI Taxonomy" id="2509454"/>
    <lineage>
        <taxon>Bacteria</taxon>
        <taxon>Pseudomonadati</taxon>
        <taxon>Thermodesulfobacteriota</taxon>
        <taxon>Desulfuromonadia</taxon>
        <taxon>Geobacterales</taxon>
        <taxon>Geobacteraceae</taxon>
        <taxon>Oryzomonas</taxon>
    </lineage>
</organism>
<dbReference type="AlphaFoldDB" id="A0A5A9XT60"/>
<protein>
    <recommendedName>
        <fullName evidence="1">PLD phosphodiesterase domain-containing protein</fullName>
    </recommendedName>
</protein>
<reference evidence="2 3" key="1">
    <citation type="submission" date="2019-04" db="EMBL/GenBank/DDBJ databases">
        <title>Geobacter ruber sp. nov., ferric-reducing bacteria isolated from paddy soil.</title>
        <authorList>
            <person name="Xu Z."/>
            <person name="Masuda Y."/>
            <person name="Itoh H."/>
            <person name="Senoo K."/>
        </authorList>
    </citation>
    <scope>NUCLEOTIDE SEQUENCE [LARGE SCALE GENOMIC DNA]</scope>
    <source>
        <strain evidence="2 3">Red88</strain>
    </source>
</reference>